<organism evidence="4 5">
    <name type="scientific">Aplysia californica</name>
    <name type="common">California sea hare</name>
    <dbReference type="NCBI Taxonomy" id="6500"/>
    <lineage>
        <taxon>Eukaryota</taxon>
        <taxon>Metazoa</taxon>
        <taxon>Spiralia</taxon>
        <taxon>Lophotrochozoa</taxon>
        <taxon>Mollusca</taxon>
        <taxon>Gastropoda</taxon>
        <taxon>Heterobranchia</taxon>
        <taxon>Euthyneura</taxon>
        <taxon>Tectipleura</taxon>
        <taxon>Aplysiida</taxon>
        <taxon>Aplysioidea</taxon>
        <taxon>Aplysiidae</taxon>
        <taxon>Aplysia</taxon>
    </lineage>
</organism>
<dbReference type="Proteomes" id="UP000694888">
    <property type="component" value="Unplaced"/>
</dbReference>
<feature type="compositionally biased region" description="Acidic residues" evidence="1">
    <location>
        <begin position="43"/>
        <end position="63"/>
    </location>
</feature>
<evidence type="ECO:0000259" key="3">
    <source>
        <dbReference type="Pfam" id="PF13843"/>
    </source>
</evidence>
<dbReference type="RefSeq" id="XP_005109035.1">
    <property type="nucleotide sequence ID" value="XM_005108978.1"/>
</dbReference>
<gene>
    <name evidence="5" type="primary">LOC101846312</name>
</gene>
<name>A0ABM0K578_APLCA</name>
<feature type="domain" description="PiggyBac transposable element-derived protein" evidence="3">
    <location>
        <begin position="139"/>
        <end position="499"/>
    </location>
</feature>
<feature type="domain" description="PiggyBac transposable element-derived protein 4 C-terminal zinc-finger" evidence="2">
    <location>
        <begin position="555"/>
        <end position="597"/>
    </location>
</feature>
<feature type="compositionally biased region" description="Acidic residues" evidence="1">
    <location>
        <begin position="24"/>
        <end position="33"/>
    </location>
</feature>
<feature type="compositionally biased region" description="Basic residues" evidence="1">
    <location>
        <begin position="81"/>
        <end position="95"/>
    </location>
</feature>
<proteinExistence type="predicted"/>
<evidence type="ECO:0000256" key="1">
    <source>
        <dbReference type="SAM" id="MobiDB-lite"/>
    </source>
</evidence>
<dbReference type="InterPro" id="IPR032718">
    <property type="entry name" value="PGBD4_Znf_C"/>
</dbReference>
<dbReference type="PANTHER" id="PTHR46599:SF3">
    <property type="entry name" value="PIGGYBAC TRANSPOSABLE ELEMENT-DERIVED PROTEIN 4"/>
    <property type="match status" value="1"/>
</dbReference>
<evidence type="ECO:0000313" key="4">
    <source>
        <dbReference type="Proteomes" id="UP000694888"/>
    </source>
</evidence>
<dbReference type="GeneID" id="101846312"/>
<feature type="region of interest" description="Disordered" evidence="1">
    <location>
        <begin position="19"/>
        <end position="109"/>
    </location>
</feature>
<reference evidence="5" key="1">
    <citation type="submission" date="2025-08" db="UniProtKB">
        <authorList>
            <consortium name="RefSeq"/>
        </authorList>
    </citation>
    <scope>IDENTIFICATION</scope>
</reference>
<evidence type="ECO:0000313" key="5">
    <source>
        <dbReference type="RefSeq" id="XP_005109035.1"/>
    </source>
</evidence>
<protein>
    <submittedName>
        <fullName evidence="5">PiggyBac transposable element-derived protein 4</fullName>
    </submittedName>
</protein>
<sequence>MANRPRRMLTTLQAVQEVYRDLDSGDEDLDDDASPNWNGHDSDDVDSSSDHDQEQEEEQADEREETRFEDVPGPSTSASRGRGRGRGRGSGRGRGRGAGGTRRTTTNTREWTRDVGNFRPVIADFTAAPGIKVDVSNFTPSQFFSLFVDDDLLRSLVIETKRYAEQYLAATPLKQHSRANQWHNTDVTEMKCFIGVFLLMGMIKKPEINSYWCTDPLFTTPVFNAALSRDRFLLLLKFLHFSDNTNMPNVQDRNRDRLYKIRPVLNHLFERFQHVYVPDQNVAIDESLMLWKGRLLFKQYIPLKRARFGIKSFLLCDGSGYTYRFRIYAGKDESTEAIDEMLPDECATFGRPAKEVVYLMLPLLNKGYKLFVDNWYTSVDLFSFLHSQQTSACGTMRKNRTAPLLRALHVEKGATESCANGHLLAQKYHDKREVYMLTTCHEPQGTTEKPPSVLSYNVNMGSVDRHDQLLQPYEATRKILKWYKKLFVRMVQVAMLNAHILYEKAGNKSTFLDFQKDVVSDWIFGDDGAPSVTDDHAVRLYDRHFIEVLPPTEKKVHPQKRCRVCTKKSLRKDTRYYCLDCPSKPGLCLSGCFKKYHTERFYWRN</sequence>
<dbReference type="PANTHER" id="PTHR46599">
    <property type="entry name" value="PIGGYBAC TRANSPOSABLE ELEMENT-DERIVED PROTEIN 4"/>
    <property type="match status" value="1"/>
</dbReference>
<dbReference type="Pfam" id="PF13842">
    <property type="entry name" value="zf-Tnp_2"/>
    <property type="match status" value="1"/>
</dbReference>
<accession>A0ABM0K578</accession>
<dbReference type="InterPro" id="IPR029526">
    <property type="entry name" value="PGBD"/>
</dbReference>
<dbReference type="Pfam" id="PF13843">
    <property type="entry name" value="DDE_Tnp_1_7"/>
    <property type="match status" value="1"/>
</dbReference>
<evidence type="ECO:0000259" key="2">
    <source>
        <dbReference type="Pfam" id="PF13842"/>
    </source>
</evidence>
<keyword evidence="4" id="KW-1185">Reference proteome</keyword>